<gene>
    <name evidence="3" type="ORF">Rrhod_0469</name>
</gene>
<dbReference type="EMBL" id="APMY01000014">
    <property type="protein sequence ID" value="EOM78134.1"/>
    <property type="molecule type" value="Genomic_DNA"/>
</dbReference>
<feature type="transmembrane region" description="Helical" evidence="2">
    <location>
        <begin position="15"/>
        <end position="35"/>
    </location>
</feature>
<dbReference type="Proteomes" id="UP000013525">
    <property type="component" value="Unassembled WGS sequence"/>
</dbReference>
<evidence type="ECO:0000313" key="3">
    <source>
        <dbReference type="EMBL" id="EOM78134.1"/>
    </source>
</evidence>
<sequence length="202" mass="20244">MSSSAGTSGTLVGRVPFVAIVLALLVCGLAVTLVLTTRSAENSYRLGAAMEHNQSLSEQKAALARDVESANSAPQLANRAAELGMVPAIDPARLIVHPDGAVDVVGTPAPAEGTPAPPLDRPVSGSVTTPSHPDVRSSGPGRGSATPHTGNDREIAAQEGQLVPVSPRSDSAEPAEAPQTDDAERAESAPAGAVPASDAPGD</sequence>
<evidence type="ECO:0000256" key="2">
    <source>
        <dbReference type="SAM" id="Phobius"/>
    </source>
</evidence>
<dbReference type="PATRIC" id="fig|1273125.3.peg.456"/>
<evidence type="ECO:0000256" key="1">
    <source>
        <dbReference type="SAM" id="MobiDB-lite"/>
    </source>
</evidence>
<reference evidence="3 4" key="1">
    <citation type="journal article" date="2013" name="Genome Announc.">
        <title>Draft Genome Sequence of Rhodococcus rhodnii Strain LMG5362, a Symbiont of Rhodnius prolixus (Hemiptera, Reduviidae, Triatominae), the Principle Vector of Trypanosoma cruzi.</title>
        <authorList>
            <person name="Pachebat J.A."/>
            <person name="van Keulen G."/>
            <person name="Whitten M.M."/>
            <person name="Girdwood S."/>
            <person name="Del Sol R."/>
            <person name="Dyson P.J."/>
            <person name="Facey P.D."/>
        </authorList>
    </citation>
    <scope>NUCLEOTIDE SEQUENCE [LARGE SCALE GENOMIC DNA]</scope>
    <source>
        <strain evidence="3 4">LMG 5362</strain>
    </source>
</reference>
<dbReference type="AlphaFoldDB" id="R7WVF2"/>
<keyword evidence="2" id="KW-1133">Transmembrane helix</keyword>
<keyword evidence="4" id="KW-1185">Reference proteome</keyword>
<comment type="caution">
    <text evidence="3">The sequence shown here is derived from an EMBL/GenBank/DDBJ whole genome shotgun (WGS) entry which is preliminary data.</text>
</comment>
<organism evidence="3 4">
    <name type="scientific">Rhodococcus rhodnii LMG 5362</name>
    <dbReference type="NCBI Taxonomy" id="1273125"/>
    <lineage>
        <taxon>Bacteria</taxon>
        <taxon>Bacillati</taxon>
        <taxon>Actinomycetota</taxon>
        <taxon>Actinomycetes</taxon>
        <taxon>Mycobacteriales</taxon>
        <taxon>Nocardiaceae</taxon>
        <taxon>Rhodococcus</taxon>
    </lineage>
</organism>
<protein>
    <recommendedName>
        <fullName evidence="5">Cell division protein FtsL</fullName>
    </recommendedName>
</protein>
<keyword evidence="2" id="KW-0472">Membrane</keyword>
<evidence type="ECO:0008006" key="5">
    <source>
        <dbReference type="Google" id="ProtNLM"/>
    </source>
</evidence>
<keyword evidence="2" id="KW-0812">Transmembrane</keyword>
<accession>R7WVF2</accession>
<dbReference type="eggNOG" id="COG2919">
    <property type="taxonomic scope" value="Bacteria"/>
</dbReference>
<proteinExistence type="predicted"/>
<evidence type="ECO:0000313" key="4">
    <source>
        <dbReference type="Proteomes" id="UP000013525"/>
    </source>
</evidence>
<name>R7WVF2_9NOCA</name>
<feature type="region of interest" description="Disordered" evidence="1">
    <location>
        <begin position="105"/>
        <end position="202"/>
    </location>
</feature>